<organism evidence="1 2">
    <name type="scientific">Arctium lappa</name>
    <name type="common">Greater burdock</name>
    <name type="synonym">Lappa major</name>
    <dbReference type="NCBI Taxonomy" id="4217"/>
    <lineage>
        <taxon>Eukaryota</taxon>
        <taxon>Viridiplantae</taxon>
        <taxon>Streptophyta</taxon>
        <taxon>Embryophyta</taxon>
        <taxon>Tracheophyta</taxon>
        <taxon>Spermatophyta</taxon>
        <taxon>Magnoliopsida</taxon>
        <taxon>eudicotyledons</taxon>
        <taxon>Gunneridae</taxon>
        <taxon>Pentapetalae</taxon>
        <taxon>asterids</taxon>
        <taxon>campanulids</taxon>
        <taxon>Asterales</taxon>
        <taxon>Asteraceae</taxon>
        <taxon>Carduoideae</taxon>
        <taxon>Cardueae</taxon>
        <taxon>Arctiinae</taxon>
        <taxon>Arctium</taxon>
    </lineage>
</organism>
<reference evidence="1 2" key="2">
    <citation type="journal article" date="2022" name="Mol. Ecol. Resour.">
        <title>The genomes of chicory, endive, great burdock and yacon provide insights into Asteraceae paleo-polyploidization history and plant inulin production.</title>
        <authorList>
            <person name="Fan W."/>
            <person name="Wang S."/>
            <person name="Wang H."/>
            <person name="Wang A."/>
            <person name="Jiang F."/>
            <person name="Liu H."/>
            <person name="Zhao H."/>
            <person name="Xu D."/>
            <person name="Zhang Y."/>
        </authorList>
    </citation>
    <scope>NUCLEOTIDE SEQUENCE [LARGE SCALE GENOMIC DNA]</scope>
    <source>
        <strain evidence="2">cv. Niubang</strain>
    </source>
</reference>
<name>A0ACB8XUY7_ARCLA</name>
<gene>
    <name evidence="1" type="ORF">L6452_39994</name>
</gene>
<keyword evidence="2" id="KW-1185">Reference proteome</keyword>
<dbReference type="Proteomes" id="UP001055879">
    <property type="component" value="Linkage Group LG15"/>
</dbReference>
<sequence>MRWKKRSRYGEKKQGKNEFGEGLTVGETERNMRGVSRAKGEDLVWSTQRCCCIFEDVITDHGYEGEINPIEGFHRVSAYLFMLLLTLCFFFLLQRKTISRLCLGEYLSIPSLMILAFLSRVIIKVDVATVRAAGSTPEVRDERIFLEELERKKNGGVLLKEGGVKGRVSRLFGMWSGQQMRRQQMEEEP</sequence>
<accession>A0ACB8XUY7</accession>
<protein>
    <submittedName>
        <fullName evidence="1">Uncharacterized protein</fullName>
    </submittedName>
</protein>
<proteinExistence type="predicted"/>
<reference evidence="2" key="1">
    <citation type="journal article" date="2022" name="Mol. Ecol. Resour.">
        <title>The genomes of chicory, endive, great burdock and yacon provide insights into Asteraceae palaeo-polyploidization history and plant inulin production.</title>
        <authorList>
            <person name="Fan W."/>
            <person name="Wang S."/>
            <person name="Wang H."/>
            <person name="Wang A."/>
            <person name="Jiang F."/>
            <person name="Liu H."/>
            <person name="Zhao H."/>
            <person name="Xu D."/>
            <person name="Zhang Y."/>
        </authorList>
    </citation>
    <scope>NUCLEOTIDE SEQUENCE [LARGE SCALE GENOMIC DNA]</scope>
    <source>
        <strain evidence="2">cv. Niubang</strain>
    </source>
</reference>
<dbReference type="EMBL" id="CM042061">
    <property type="protein sequence ID" value="KAI3673864.1"/>
    <property type="molecule type" value="Genomic_DNA"/>
</dbReference>
<evidence type="ECO:0000313" key="1">
    <source>
        <dbReference type="EMBL" id="KAI3673864.1"/>
    </source>
</evidence>
<evidence type="ECO:0000313" key="2">
    <source>
        <dbReference type="Proteomes" id="UP001055879"/>
    </source>
</evidence>
<comment type="caution">
    <text evidence="1">The sequence shown here is derived from an EMBL/GenBank/DDBJ whole genome shotgun (WGS) entry which is preliminary data.</text>
</comment>